<protein>
    <submittedName>
        <fullName evidence="2">Uncharacterized protein</fullName>
    </submittedName>
</protein>
<evidence type="ECO:0000313" key="2">
    <source>
        <dbReference type="EMBL" id="KAK6774254.1"/>
    </source>
</evidence>
<feature type="region of interest" description="Disordered" evidence="1">
    <location>
        <begin position="62"/>
        <end position="85"/>
    </location>
</feature>
<proteinExistence type="predicted"/>
<reference evidence="2 3" key="1">
    <citation type="submission" date="2024-02" db="EMBL/GenBank/DDBJ databases">
        <title>de novo genome assembly of Solanum bulbocastanum strain 11H21.</title>
        <authorList>
            <person name="Hosaka A.J."/>
        </authorList>
    </citation>
    <scope>NUCLEOTIDE SEQUENCE [LARGE SCALE GENOMIC DNA]</scope>
    <source>
        <tissue evidence="2">Young leaves</tissue>
    </source>
</reference>
<name>A0AAN8SQG7_SOLBU</name>
<evidence type="ECO:0000313" key="3">
    <source>
        <dbReference type="Proteomes" id="UP001371456"/>
    </source>
</evidence>
<dbReference type="EMBL" id="JBANQN010000012">
    <property type="protein sequence ID" value="KAK6774254.1"/>
    <property type="molecule type" value="Genomic_DNA"/>
</dbReference>
<organism evidence="2 3">
    <name type="scientific">Solanum bulbocastanum</name>
    <name type="common">Wild potato</name>
    <dbReference type="NCBI Taxonomy" id="147425"/>
    <lineage>
        <taxon>Eukaryota</taxon>
        <taxon>Viridiplantae</taxon>
        <taxon>Streptophyta</taxon>
        <taxon>Embryophyta</taxon>
        <taxon>Tracheophyta</taxon>
        <taxon>Spermatophyta</taxon>
        <taxon>Magnoliopsida</taxon>
        <taxon>eudicotyledons</taxon>
        <taxon>Gunneridae</taxon>
        <taxon>Pentapetalae</taxon>
        <taxon>asterids</taxon>
        <taxon>lamiids</taxon>
        <taxon>Solanales</taxon>
        <taxon>Solanaceae</taxon>
        <taxon>Solanoideae</taxon>
        <taxon>Solaneae</taxon>
        <taxon>Solanum</taxon>
    </lineage>
</organism>
<keyword evidence="3" id="KW-1185">Reference proteome</keyword>
<sequence length="142" mass="16869">MARKGVIISVYVESSSTIDPHKFDQLKRSQANEFLSRPKGTPRTKGYDRHAQLLAYAHELRHDNSTPPQFSSNNTKEKHKKKRWTRRIGSSFPRLFRRKNKEQRYERMETEENENKSTSDFCKKLKCFLKDISCSIWQFGKK</sequence>
<accession>A0AAN8SQG7</accession>
<dbReference type="Proteomes" id="UP001371456">
    <property type="component" value="Unassembled WGS sequence"/>
</dbReference>
<comment type="caution">
    <text evidence="2">The sequence shown here is derived from an EMBL/GenBank/DDBJ whole genome shotgun (WGS) entry which is preliminary data.</text>
</comment>
<gene>
    <name evidence="2" type="ORF">RDI58_029493</name>
</gene>
<feature type="compositionally biased region" description="Polar residues" evidence="1">
    <location>
        <begin position="65"/>
        <end position="74"/>
    </location>
</feature>
<evidence type="ECO:0000256" key="1">
    <source>
        <dbReference type="SAM" id="MobiDB-lite"/>
    </source>
</evidence>
<dbReference type="AlphaFoldDB" id="A0AAN8SQG7"/>